<dbReference type="RefSeq" id="WP_377021722.1">
    <property type="nucleotide sequence ID" value="NZ_JBHLTS010000018.1"/>
</dbReference>
<dbReference type="Gene3D" id="3.40.50.720">
    <property type="entry name" value="NAD(P)-binding Rossmann-like Domain"/>
    <property type="match status" value="1"/>
</dbReference>
<dbReference type="EC" id="1.1.1.-" evidence="3"/>
<comment type="caution">
    <text evidence="3">The sequence shown here is derived from an EMBL/GenBank/DDBJ whole genome shotgun (WGS) entry which is preliminary data.</text>
</comment>
<dbReference type="PRINTS" id="PR00080">
    <property type="entry name" value="SDRFAMILY"/>
</dbReference>
<dbReference type="EMBL" id="JBHLTS010000018">
    <property type="protein sequence ID" value="MFC0513861.1"/>
    <property type="molecule type" value="Genomic_DNA"/>
</dbReference>
<dbReference type="InterPro" id="IPR002347">
    <property type="entry name" value="SDR_fam"/>
</dbReference>
<comment type="similarity">
    <text evidence="1">Belongs to the short-chain dehydrogenases/reductases (SDR) family.</text>
</comment>
<protein>
    <submittedName>
        <fullName evidence="3">SDR family NAD(P)-dependent oxidoreductase</fullName>
        <ecNumber evidence="3">1.1.1.-</ecNumber>
    </submittedName>
</protein>
<dbReference type="PANTHER" id="PTHR43639:SF1">
    <property type="entry name" value="SHORT-CHAIN DEHYDROGENASE_REDUCTASE FAMILY PROTEIN"/>
    <property type="match status" value="1"/>
</dbReference>
<dbReference type="PANTHER" id="PTHR43639">
    <property type="entry name" value="OXIDOREDUCTASE, SHORT-CHAIN DEHYDROGENASE/REDUCTASE FAMILY (AFU_ORTHOLOGUE AFUA_5G02870)"/>
    <property type="match status" value="1"/>
</dbReference>
<dbReference type="SUPFAM" id="SSF51735">
    <property type="entry name" value="NAD(P)-binding Rossmann-fold domains"/>
    <property type="match status" value="1"/>
</dbReference>
<dbReference type="Pfam" id="PF13561">
    <property type="entry name" value="adh_short_C2"/>
    <property type="match status" value="1"/>
</dbReference>
<gene>
    <name evidence="3" type="ORF">ACFFGT_06610</name>
</gene>
<evidence type="ECO:0000256" key="2">
    <source>
        <dbReference type="ARBA" id="ARBA00023002"/>
    </source>
</evidence>
<dbReference type="InterPro" id="IPR036291">
    <property type="entry name" value="NAD(P)-bd_dom_sf"/>
</dbReference>
<dbReference type="PRINTS" id="PR00081">
    <property type="entry name" value="GDHRDH"/>
</dbReference>
<accession>A0ABV6L2H7</accession>
<organism evidence="3 4">
    <name type="scientific">Mucilaginibacter angelicae</name>
    <dbReference type="NCBI Taxonomy" id="869718"/>
    <lineage>
        <taxon>Bacteria</taxon>
        <taxon>Pseudomonadati</taxon>
        <taxon>Bacteroidota</taxon>
        <taxon>Sphingobacteriia</taxon>
        <taxon>Sphingobacteriales</taxon>
        <taxon>Sphingobacteriaceae</taxon>
        <taxon>Mucilaginibacter</taxon>
    </lineage>
</organism>
<evidence type="ECO:0000256" key="1">
    <source>
        <dbReference type="ARBA" id="ARBA00006484"/>
    </source>
</evidence>
<dbReference type="GO" id="GO:0016491">
    <property type="term" value="F:oxidoreductase activity"/>
    <property type="evidence" value="ECO:0007669"/>
    <property type="project" value="UniProtKB-KW"/>
</dbReference>
<keyword evidence="4" id="KW-1185">Reference proteome</keyword>
<sequence length="254" mass="27208">MENRNKIAVVTGGSRGLGRDMALRLAEKRIDVIITYNTNAEEAEKVVTLAEQSGVKAAALQLNTGIIQSFDSFTERLKEVLAEKFKTDHVDFLVNNAGQGGYSTISEVTEEFFDGLLNVHFKGVYFLTQKLIPLIADGGGIVNVSSGLTRVSVPGSSAYASMKGAIETFTRYIAKELGARGIRANVVAPGAIMTDFGDGHLRNNEDLQKMVSSVTALGRPGVAEDIGGVVAFLCTEDARWVNAQRIEASGGMFV</sequence>
<proteinExistence type="inferred from homology"/>
<dbReference type="Proteomes" id="UP001589828">
    <property type="component" value="Unassembled WGS sequence"/>
</dbReference>
<reference evidence="3 4" key="1">
    <citation type="submission" date="2024-09" db="EMBL/GenBank/DDBJ databases">
        <authorList>
            <person name="Sun Q."/>
            <person name="Mori K."/>
        </authorList>
    </citation>
    <scope>NUCLEOTIDE SEQUENCE [LARGE SCALE GENOMIC DNA]</scope>
    <source>
        <strain evidence="3 4">NCAIM B.02415</strain>
    </source>
</reference>
<evidence type="ECO:0000313" key="3">
    <source>
        <dbReference type="EMBL" id="MFC0513861.1"/>
    </source>
</evidence>
<name>A0ABV6L2H7_9SPHI</name>
<keyword evidence="2 3" id="KW-0560">Oxidoreductase</keyword>
<evidence type="ECO:0000313" key="4">
    <source>
        <dbReference type="Proteomes" id="UP001589828"/>
    </source>
</evidence>